<reference evidence="2" key="2">
    <citation type="submission" date="2022-08" db="UniProtKB">
        <authorList>
            <consortium name="EnsemblMetazoa"/>
        </authorList>
    </citation>
    <scope>IDENTIFICATION</scope>
    <source>
        <strain evidence="2">STECLA/ALBI9_A</strain>
    </source>
</reference>
<reference evidence="2 3" key="1">
    <citation type="journal article" date="2017" name="G3 (Bethesda)">
        <title>The Physical Genome Mapping of Anopheles albimanus Corrected Scaffold Misassemblies and Identified Interarm Rearrangements in Genus Anopheles.</title>
        <authorList>
            <person name="Artemov G.N."/>
            <person name="Peery A.N."/>
            <person name="Jiang X."/>
            <person name="Tu Z."/>
            <person name="Stegniy V.N."/>
            <person name="Sharakhova M.V."/>
            <person name="Sharakhov I.V."/>
        </authorList>
    </citation>
    <scope>NUCLEOTIDE SEQUENCE [LARGE SCALE GENOMIC DNA]</scope>
    <source>
        <strain evidence="2 3">ALBI9_A</strain>
    </source>
</reference>
<accession>A0A182FTK2</accession>
<keyword evidence="3" id="KW-1185">Reference proteome</keyword>
<feature type="compositionally biased region" description="Pro residues" evidence="1">
    <location>
        <begin position="8"/>
        <end position="28"/>
    </location>
</feature>
<name>A0A182FTK2_ANOAL</name>
<dbReference type="STRING" id="7167.A0A182FTK2"/>
<sequence>MASSEHPAPAPPPPPAAPGLPPPPPAPMAPGGLPAKKPQPKVMNFGGVPPEDANDRLLADIRAGVSLKPTKTKDRSSAVIRRRANFR</sequence>
<dbReference type="Pfam" id="PF02205">
    <property type="entry name" value="WH2"/>
    <property type="match status" value="1"/>
</dbReference>
<proteinExistence type="predicted"/>
<evidence type="ECO:0000313" key="3">
    <source>
        <dbReference type="Proteomes" id="UP000069272"/>
    </source>
</evidence>
<dbReference type="AlphaFoldDB" id="A0A182FTK2"/>
<feature type="region of interest" description="Disordered" evidence="1">
    <location>
        <begin position="68"/>
        <end position="87"/>
    </location>
</feature>
<dbReference type="Proteomes" id="UP000069272">
    <property type="component" value="Chromosome 3R"/>
</dbReference>
<evidence type="ECO:0000313" key="2">
    <source>
        <dbReference type="EnsemblMetazoa" id="AALB009884-PA"/>
    </source>
</evidence>
<dbReference type="InterPro" id="IPR003124">
    <property type="entry name" value="WH2_dom"/>
</dbReference>
<dbReference type="PROSITE" id="PS51082">
    <property type="entry name" value="WH2"/>
    <property type="match status" value="1"/>
</dbReference>
<protein>
    <submittedName>
        <fullName evidence="2">Uncharacterized protein</fullName>
    </submittedName>
</protein>
<dbReference type="GO" id="GO:0003779">
    <property type="term" value="F:actin binding"/>
    <property type="evidence" value="ECO:0007669"/>
    <property type="project" value="InterPro"/>
</dbReference>
<dbReference type="VEuPathDB" id="VectorBase:AALB009884"/>
<dbReference type="EnsemblMetazoa" id="AALB009884-RA">
    <property type="protein sequence ID" value="AALB009884-PA"/>
    <property type="gene ID" value="AALB009884"/>
</dbReference>
<feature type="region of interest" description="Disordered" evidence="1">
    <location>
        <begin position="1"/>
        <end position="50"/>
    </location>
</feature>
<organism evidence="2 3">
    <name type="scientific">Anopheles albimanus</name>
    <name type="common">New world malaria mosquito</name>
    <dbReference type="NCBI Taxonomy" id="7167"/>
    <lineage>
        <taxon>Eukaryota</taxon>
        <taxon>Metazoa</taxon>
        <taxon>Ecdysozoa</taxon>
        <taxon>Arthropoda</taxon>
        <taxon>Hexapoda</taxon>
        <taxon>Insecta</taxon>
        <taxon>Pterygota</taxon>
        <taxon>Neoptera</taxon>
        <taxon>Endopterygota</taxon>
        <taxon>Diptera</taxon>
        <taxon>Nematocera</taxon>
        <taxon>Culicoidea</taxon>
        <taxon>Culicidae</taxon>
        <taxon>Anophelinae</taxon>
        <taxon>Anopheles</taxon>
    </lineage>
</organism>
<evidence type="ECO:0000256" key="1">
    <source>
        <dbReference type="SAM" id="MobiDB-lite"/>
    </source>
</evidence>